<sequence>MSTNETSSTVAIETPATENVAGEKKSPNTLVDIIFDLGTEWATYGLGLAKSALEQSAKTLEKLASSIDALKKQLASKA</sequence>
<proteinExistence type="predicted"/>
<keyword evidence="3" id="KW-1185">Reference proteome</keyword>
<feature type="region of interest" description="Disordered" evidence="1">
    <location>
        <begin position="1"/>
        <end position="23"/>
    </location>
</feature>
<evidence type="ECO:0000313" key="3">
    <source>
        <dbReference type="Proteomes" id="UP001374803"/>
    </source>
</evidence>
<feature type="compositionally biased region" description="Polar residues" evidence="1">
    <location>
        <begin position="1"/>
        <end position="11"/>
    </location>
</feature>
<protein>
    <submittedName>
        <fullName evidence="2">Uncharacterized protein</fullName>
    </submittedName>
</protein>
<evidence type="ECO:0000256" key="1">
    <source>
        <dbReference type="SAM" id="MobiDB-lite"/>
    </source>
</evidence>
<dbReference type="EMBL" id="CP089983">
    <property type="protein sequence ID" value="WXB07598.1"/>
    <property type="molecule type" value="Genomic_DNA"/>
</dbReference>
<accession>A0ABZ2L9I7</accession>
<organism evidence="2 3">
    <name type="scientific">Pendulispora rubella</name>
    <dbReference type="NCBI Taxonomy" id="2741070"/>
    <lineage>
        <taxon>Bacteria</taxon>
        <taxon>Pseudomonadati</taxon>
        <taxon>Myxococcota</taxon>
        <taxon>Myxococcia</taxon>
        <taxon>Myxococcales</taxon>
        <taxon>Sorangiineae</taxon>
        <taxon>Pendulisporaceae</taxon>
        <taxon>Pendulispora</taxon>
    </lineage>
</organism>
<reference evidence="2" key="1">
    <citation type="submission" date="2021-12" db="EMBL/GenBank/DDBJ databases">
        <title>Discovery of the Pendulisporaceae a myxobacterial family with distinct sporulation behavior and unique specialized metabolism.</title>
        <authorList>
            <person name="Garcia R."/>
            <person name="Popoff A."/>
            <person name="Bader C.D."/>
            <person name="Loehr J."/>
            <person name="Walesch S."/>
            <person name="Walt C."/>
            <person name="Boldt J."/>
            <person name="Bunk B."/>
            <person name="Haeckl F.J.F.P.J."/>
            <person name="Gunesch A.P."/>
            <person name="Birkelbach J."/>
            <person name="Nuebel U."/>
            <person name="Pietschmann T."/>
            <person name="Bach T."/>
            <person name="Mueller R."/>
        </authorList>
    </citation>
    <scope>NUCLEOTIDE SEQUENCE</scope>
    <source>
        <strain evidence="2">MSr11367</strain>
    </source>
</reference>
<evidence type="ECO:0000313" key="2">
    <source>
        <dbReference type="EMBL" id="WXB07598.1"/>
    </source>
</evidence>
<name>A0ABZ2L9I7_9BACT</name>
<gene>
    <name evidence="2" type="ORF">LVJ94_10175</name>
</gene>
<dbReference type="RefSeq" id="WP_394837261.1">
    <property type="nucleotide sequence ID" value="NZ_CP089929.1"/>
</dbReference>
<dbReference type="Proteomes" id="UP001374803">
    <property type="component" value="Chromosome"/>
</dbReference>